<dbReference type="Pfam" id="PF21365">
    <property type="entry name" value="Glyco_hydro_31_3rd"/>
    <property type="match status" value="1"/>
</dbReference>
<evidence type="ECO:0000313" key="6">
    <source>
        <dbReference type="EMBL" id="NXY38861.1"/>
    </source>
</evidence>
<name>A0A7L4JCZ9_9PASS</name>
<dbReference type="PANTHER" id="PTHR22762">
    <property type="entry name" value="ALPHA-GLUCOSIDASE"/>
    <property type="match status" value="1"/>
</dbReference>
<comment type="similarity">
    <text evidence="1">Belongs to the glycosyl hydrolase 31 family.</text>
</comment>
<keyword evidence="4" id="KW-0326">Glycosidase</keyword>
<sequence length="171" mass="19507">MKDVLLTRYSLLPFLYTLFHRAHLQGDTVARPLFFEFPWDVATWELDRQFLWGRSLLVTPVLEPGVDSVTGYIPQGTWYDFYTSLDTFEKGNYSYVMFNVTQNIFTSTVLHASTEATKVTIGTLSIFGVQKPPSKVLLNGQEKPFSYLDNQVLTVSDLGMSLSQGFSLQWL</sequence>
<evidence type="ECO:0000259" key="5">
    <source>
        <dbReference type="Pfam" id="PF21365"/>
    </source>
</evidence>
<dbReference type="InterPro" id="IPR048395">
    <property type="entry name" value="Glyco_hydro_31_C"/>
</dbReference>
<dbReference type="SUPFAM" id="SSF51011">
    <property type="entry name" value="Glycosyl hydrolase domain"/>
    <property type="match status" value="1"/>
</dbReference>
<dbReference type="Gene3D" id="3.20.20.80">
    <property type="entry name" value="Glycosidases"/>
    <property type="match status" value="1"/>
</dbReference>
<gene>
    <name evidence="6" type="primary">Gaa</name>
    <name evidence="6" type="ORF">PORRUF_R14468</name>
</gene>
<feature type="non-terminal residue" evidence="6">
    <location>
        <position position="171"/>
    </location>
</feature>
<dbReference type="InterPro" id="IPR013780">
    <property type="entry name" value="Glyco_hydro_b"/>
</dbReference>
<dbReference type="AlphaFoldDB" id="A0A7L4JCZ9"/>
<dbReference type="PANTHER" id="PTHR22762:SF104">
    <property type="entry name" value="P-TYPE DOMAIN-CONTAINING PROTEIN"/>
    <property type="match status" value="1"/>
</dbReference>
<organism evidence="6 7">
    <name type="scientific">Pomatorhinus ruficollis</name>
    <name type="common">streak-breasted scimitar babbler</name>
    <dbReference type="NCBI Taxonomy" id="932028"/>
    <lineage>
        <taxon>Eukaryota</taxon>
        <taxon>Metazoa</taxon>
        <taxon>Chordata</taxon>
        <taxon>Craniata</taxon>
        <taxon>Vertebrata</taxon>
        <taxon>Euteleostomi</taxon>
        <taxon>Archelosauria</taxon>
        <taxon>Archosauria</taxon>
        <taxon>Dinosauria</taxon>
        <taxon>Saurischia</taxon>
        <taxon>Theropoda</taxon>
        <taxon>Coelurosauria</taxon>
        <taxon>Aves</taxon>
        <taxon>Neognathae</taxon>
        <taxon>Neoaves</taxon>
        <taxon>Telluraves</taxon>
        <taxon>Australaves</taxon>
        <taxon>Passeriformes</taxon>
        <taxon>Sylvioidea</taxon>
        <taxon>Timaliidae</taxon>
        <taxon>Pomatorhinus</taxon>
    </lineage>
</organism>
<comment type="caution">
    <text evidence="6">The sequence shown here is derived from an EMBL/GenBank/DDBJ whole genome shotgun (WGS) entry which is preliminary data.</text>
</comment>
<feature type="non-terminal residue" evidence="6">
    <location>
        <position position="1"/>
    </location>
</feature>
<keyword evidence="3" id="KW-0325">Glycoprotein</keyword>
<evidence type="ECO:0000256" key="3">
    <source>
        <dbReference type="ARBA" id="ARBA00023180"/>
    </source>
</evidence>
<dbReference type="GO" id="GO:0004558">
    <property type="term" value="F:alpha-1,4-glucosidase activity"/>
    <property type="evidence" value="ECO:0007669"/>
    <property type="project" value="TreeGrafter"/>
</dbReference>
<evidence type="ECO:0000256" key="1">
    <source>
        <dbReference type="ARBA" id="ARBA00007806"/>
    </source>
</evidence>
<protein>
    <submittedName>
        <fullName evidence="6">LYAG glucosidase</fullName>
    </submittedName>
</protein>
<dbReference type="FunFam" id="2.60.40.1180:FF:000001">
    <property type="entry name" value="Maltase-glucoamylase, intestinal"/>
    <property type="match status" value="1"/>
</dbReference>
<dbReference type="Gene3D" id="2.60.40.1180">
    <property type="entry name" value="Golgi alpha-mannosidase II"/>
    <property type="match status" value="1"/>
</dbReference>
<evidence type="ECO:0000256" key="4">
    <source>
        <dbReference type="ARBA" id="ARBA00023295"/>
    </source>
</evidence>
<keyword evidence="2" id="KW-0378">Hydrolase</keyword>
<keyword evidence="7" id="KW-1185">Reference proteome</keyword>
<feature type="domain" description="Glycosyl hydrolase family 31 C-terminal" evidence="5">
    <location>
        <begin position="26"/>
        <end position="91"/>
    </location>
</feature>
<dbReference type="EMBL" id="VZSW01002510">
    <property type="protein sequence ID" value="NXY38861.1"/>
    <property type="molecule type" value="Genomic_DNA"/>
</dbReference>
<accession>A0A7L4JCZ9</accession>
<evidence type="ECO:0000313" key="7">
    <source>
        <dbReference type="Proteomes" id="UP000572837"/>
    </source>
</evidence>
<evidence type="ECO:0000256" key="2">
    <source>
        <dbReference type="ARBA" id="ARBA00022801"/>
    </source>
</evidence>
<reference evidence="6 7" key="1">
    <citation type="submission" date="2020-02" db="EMBL/GenBank/DDBJ databases">
        <title>Bird 10,000 Genomes (B10K) Project - Family phase.</title>
        <authorList>
            <person name="Zhang G."/>
        </authorList>
    </citation>
    <scope>NUCLEOTIDE SEQUENCE [LARGE SCALE GENOMIC DNA]</scope>
    <source>
        <strain evidence="6">B10K-IZ-033-81</strain>
        <tissue evidence="6">Muscle</tissue>
    </source>
</reference>
<dbReference type="Proteomes" id="UP000572837">
    <property type="component" value="Unassembled WGS sequence"/>
</dbReference>
<proteinExistence type="inferred from homology"/>